<feature type="transmembrane region" description="Helical" evidence="8">
    <location>
        <begin position="63"/>
        <end position="83"/>
    </location>
</feature>
<keyword evidence="2 8" id="KW-0812">Transmembrane</keyword>
<dbReference type="HAMAP" id="MF_03230">
    <property type="entry name" value="FITM2"/>
    <property type="match status" value="1"/>
</dbReference>
<keyword evidence="7 8" id="KW-0472">Membrane</keyword>
<dbReference type="InterPro" id="IPR019388">
    <property type="entry name" value="FIT"/>
</dbReference>
<keyword evidence="5 8" id="KW-1133">Transmembrane helix</keyword>
<evidence type="ECO:0000256" key="1">
    <source>
        <dbReference type="ARBA" id="ARBA00004477"/>
    </source>
</evidence>
<evidence type="ECO:0000256" key="5">
    <source>
        <dbReference type="ARBA" id="ARBA00022989"/>
    </source>
</evidence>
<dbReference type="GO" id="GO:0019915">
    <property type="term" value="P:lipid storage"/>
    <property type="evidence" value="ECO:0007669"/>
    <property type="project" value="InterPro"/>
</dbReference>
<evidence type="ECO:0000256" key="4">
    <source>
        <dbReference type="ARBA" id="ARBA00022824"/>
    </source>
</evidence>
<dbReference type="OrthoDB" id="5579088at2759"/>
<protein>
    <recommendedName>
        <fullName evidence="11">Fat storage-inducing transmembrane protein 2</fullName>
    </recommendedName>
</protein>
<proteinExistence type="inferred from homology"/>
<organism evidence="9 10">
    <name type="scientific">Hirundo rustica rustica</name>
    <dbReference type="NCBI Taxonomy" id="333673"/>
    <lineage>
        <taxon>Eukaryota</taxon>
        <taxon>Metazoa</taxon>
        <taxon>Chordata</taxon>
        <taxon>Craniata</taxon>
        <taxon>Vertebrata</taxon>
        <taxon>Euteleostomi</taxon>
        <taxon>Archelosauria</taxon>
        <taxon>Archosauria</taxon>
        <taxon>Dinosauria</taxon>
        <taxon>Saurischia</taxon>
        <taxon>Theropoda</taxon>
        <taxon>Coelurosauria</taxon>
        <taxon>Aves</taxon>
        <taxon>Neognathae</taxon>
        <taxon>Neoaves</taxon>
        <taxon>Telluraves</taxon>
        <taxon>Australaves</taxon>
        <taxon>Passeriformes</taxon>
        <taxon>Sylvioidea</taxon>
        <taxon>Hirundinidae</taxon>
        <taxon>Hirundo</taxon>
    </lineage>
</organism>
<evidence type="ECO:0000256" key="6">
    <source>
        <dbReference type="ARBA" id="ARBA00023098"/>
    </source>
</evidence>
<dbReference type="Pfam" id="PF10261">
    <property type="entry name" value="FIT"/>
    <property type="match status" value="2"/>
</dbReference>
<dbReference type="PANTHER" id="PTHR23129">
    <property type="entry name" value="ACYL-COENZYME A DIPHOSPHATASE FITM2"/>
    <property type="match status" value="1"/>
</dbReference>
<evidence type="ECO:0000313" key="9">
    <source>
        <dbReference type="EMBL" id="RMB95665.1"/>
    </source>
</evidence>
<dbReference type="GO" id="GO:0008654">
    <property type="term" value="P:phospholipid biosynthetic process"/>
    <property type="evidence" value="ECO:0007669"/>
    <property type="project" value="TreeGrafter"/>
</dbReference>
<evidence type="ECO:0000256" key="8">
    <source>
        <dbReference type="SAM" id="Phobius"/>
    </source>
</evidence>
<reference evidence="9 10" key="1">
    <citation type="submission" date="2018-07" db="EMBL/GenBank/DDBJ databases">
        <title>A high quality draft genome assembly of the barn swallow (H. rustica rustica).</title>
        <authorList>
            <person name="Formenti G."/>
            <person name="Chiara M."/>
            <person name="Poveda L."/>
            <person name="Francoijs K.-J."/>
            <person name="Bonisoli-Alquati A."/>
            <person name="Canova L."/>
            <person name="Gianfranceschi L."/>
            <person name="Horner D.S."/>
            <person name="Saino N."/>
        </authorList>
    </citation>
    <scope>NUCLEOTIDE SEQUENCE [LARGE SCALE GENOMIC DNA]</scope>
    <source>
        <strain evidence="9">Chelidonia</strain>
        <tissue evidence="9">Blood</tissue>
    </source>
</reference>
<evidence type="ECO:0008006" key="11">
    <source>
        <dbReference type="Google" id="ProtNLM"/>
    </source>
</evidence>
<sequence length="279" mass="31325">MERLERSGRCLRAALARGRVRRRLPALLLAIAVLGSALKDSDLVPDTPLRNKRNPLNVYFVKLAWAWTLWLLLPFIALTTYELARSKFLYGRTKSALLALRRLGALLVGTAVWYVCTELFVYVENLTGECSLQAKPGQPPRLYASKRECHQDSGVWNGFDISGHCFLLSYCAMMILEEVAVLEAVSVDRSSKLRVVINVLFVSLCFLTAVWVFMFLCTALYFHDFSQKLLGVLIEHALGREQASAWLVARSCSGLLSAVELEQKSSDVAEISWSKSNFL</sequence>
<gene>
    <name evidence="9" type="ORF">DUI87_27777</name>
</gene>
<name>A0A3M0J4C9_HIRRU</name>
<evidence type="ECO:0000256" key="7">
    <source>
        <dbReference type="ARBA" id="ARBA00023136"/>
    </source>
</evidence>
<comment type="caution">
    <text evidence="9">The sequence shown here is derived from an EMBL/GenBank/DDBJ whole genome shotgun (WGS) entry which is preliminary data.</text>
</comment>
<keyword evidence="3" id="KW-0378">Hydrolase</keyword>
<dbReference type="PANTHER" id="PTHR23129:SF1">
    <property type="entry name" value="ACYL-COENZYME A DIPHOSPHATASE FITM2"/>
    <property type="match status" value="1"/>
</dbReference>
<dbReference type="GO" id="GO:0005789">
    <property type="term" value="C:endoplasmic reticulum membrane"/>
    <property type="evidence" value="ECO:0007669"/>
    <property type="project" value="UniProtKB-SubCell"/>
</dbReference>
<evidence type="ECO:0000313" key="10">
    <source>
        <dbReference type="Proteomes" id="UP000269221"/>
    </source>
</evidence>
<keyword evidence="6" id="KW-0443">Lipid metabolism</keyword>
<dbReference type="InterPro" id="IPR046401">
    <property type="entry name" value="FITM1/2"/>
</dbReference>
<feature type="transmembrane region" description="Helical" evidence="8">
    <location>
        <begin position="197"/>
        <end position="222"/>
    </location>
</feature>
<dbReference type="AlphaFoldDB" id="A0A3M0J4C9"/>
<comment type="subcellular location">
    <subcellularLocation>
        <location evidence="1">Endoplasmic reticulum membrane</location>
        <topology evidence="1">Multi-pass membrane protein</topology>
    </subcellularLocation>
</comment>
<dbReference type="EMBL" id="QRBI01000184">
    <property type="protein sequence ID" value="RMB95665.1"/>
    <property type="molecule type" value="Genomic_DNA"/>
</dbReference>
<dbReference type="GO" id="GO:0034389">
    <property type="term" value="P:lipid droplet organization"/>
    <property type="evidence" value="ECO:0007669"/>
    <property type="project" value="InterPro"/>
</dbReference>
<feature type="transmembrane region" description="Helical" evidence="8">
    <location>
        <begin position="161"/>
        <end position="185"/>
    </location>
</feature>
<dbReference type="STRING" id="333673.A0A3M0J4C9"/>
<dbReference type="Proteomes" id="UP000269221">
    <property type="component" value="Unassembled WGS sequence"/>
</dbReference>
<keyword evidence="4" id="KW-0256">Endoplasmic reticulum</keyword>
<evidence type="ECO:0000256" key="3">
    <source>
        <dbReference type="ARBA" id="ARBA00022801"/>
    </source>
</evidence>
<feature type="transmembrane region" description="Helical" evidence="8">
    <location>
        <begin position="103"/>
        <end position="123"/>
    </location>
</feature>
<keyword evidence="10" id="KW-1185">Reference proteome</keyword>
<accession>A0A3M0J4C9</accession>
<evidence type="ECO:0000256" key="2">
    <source>
        <dbReference type="ARBA" id="ARBA00022692"/>
    </source>
</evidence>
<dbReference type="GO" id="GO:0010945">
    <property type="term" value="F:coenzyme A diphosphatase activity"/>
    <property type="evidence" value="ECO:0007669"/>
    <property type="project" value="InterPro"/>
</dbReference>